<protein>
    <submittedName>
        <fullName evidence="2">Uncharacterized protein</fullName>
    </submittedName>
</protein>
<feature type="region of interest" description="Disordered" evidence="1">
    <location>
        <begin position="32"/>
        <end position="64"/>
    </location>
</feature>
<proteinExistence type="predicted"/>
<evidence type="ECO:0000256" key="1">
    <source>
        <dbReference type="SAM" id="MobiDB-lite"/>
    </source>
</evidence>
<gene>
    <name evidence="2" type="ORF">SV7mr_38040</name>
</gene>
<dbReference type="AlphaFoldDB" id="A0A517SYQ1"/>
<accession>A0A517SYQ1</accession>
<evidence type="ECO:0000313" key="2">
    <source>
        <dbReference type="EMBL" id="QDT61270.1"/>
    </source>
</evidence>
<keyword evidence="3" id="KW-1185">Reference proteome</keyword>
<dbReference type="Proteomes" id="UP000315003">
    <property type="component" value="Chromosome"/>
</dbReference>
<organism evidence="2 3">
    <name type="scientific">Stieleria bergensis</name>
    <dbReference type="NCBI Taxonomy" id="2528025"/>
    <lineage>
        <taxon>Bacteria</taxon>
        <taxon>Pseudomonadati</taxon>
        <taxon>Planctomycetota</taxon>
        <taxon>Planctomycetia</taxon>
        <taxon>Pirellulales</taxon>
        <taxon>Pirellulaceae</taxon>
        <taxon>Stieleria</taxon>
    </lineage>
</organism>
<feature type="compositionally biased region" description="Pro residues" evidence="1">
    <location>
        <begin position="269"/>
        <end position="279"/>
    </location>
</feature>
<name>A0A517SYQ1_9BACT</name>
<reference evidence="2 3" key="1">
    <citation type="submission" date="2019-02" db="EMBL/GenBank/DDBJ databases">
        <title>Deep-cultivation of Planctomycetes and their phenomic and genomic characterization uncovers novel biology.</title>
        <authorList>
            <person name="Wiegand S."/>
            <person name="Jogler M."/>
            <person name="Boedeker C."/>
            <person name="Pinto D."/>
            <person name="Vollmers J."/>
            <person name="Rivas-Marin E."/>
            <person name="Kohn T."/>
            <person name="Peeters S.H."/>
            <person name="Heuer A."/>
            <person name="Rast P."/>
            <person name="Oberbeckmann S."/>
            <person name="Bunk B."/>
            <person name="Jeske O."/>
            <person name="Meyerdierks A."/>
            <person name="Storesund J.E."/>
            <person name="Kallscheuer N."/>
            <person name="Luecker S."/>
            <person name="Lage O.M."/>
            <person name="Pohl T."/>
            <person name="Merkel B.J."/>
            <person name="Hornburger P."/>
            <person name="Mueller R.-W."/>
            <person name="Bruemmer F."/>
            <person name="Labrenz M."/>
            <person name="Spormann A.M."/>
            <person name="Op den Camp H."/>
            <person name="Overmann J."/>
            <person name="Amann R."/>
            <person name="Jetten M.S.M."/>
            <person name="Mascher T."/>
            <person name="Medema M.H."/>
            <person name="Devos D.P."/>
            <person name="Kaster A.-K."/>
            <person name="Ovreas L."/>
            <person name="Rohde M."/>
            <person name="Galperin M.Y."/>
            <person name="Jogler C."/>
        </authorList>
    </citation>
    <scope>NUCLEOTIDE SEQUENCE [LARGE SCALE GENOMIC DNA]</scope>
    <source>
        <strain evidence="2 3">SV_7m_r</strain>
    </source>
</reference>
<dbReference type="EMBL" id="CP036272">
    <property type="protein sequence ID" value="QDT61270.1"/>
    <property type="molecule type" value="Genomic_DNA"/>
</dbReference>
<sequence>MFGEASLASRLQNALYEAFFVPNPSVSMSEIPRSELPAEVSQEVSVSNAGPDESESQSASAETPDAVAVRSVSATWAGMISAAVALHFVTLFLSYAATVDMSDMQARYLNAAIPYSRMTHFDADQRRLFLGHNNSQDQPHRLQVARLREGQALSDFKLEPGVEWETVAPLGPAGLAGNDRYSRWMRWVSLLSDSERSGLAATLIGPFIRFDPTVAAVRIVRLPTELTTVEQDARPVAYLARVTRREDQLHLVAVRPRAQTTFARAADPGEPPSGEPPSGDPGIKSADPETGAEQ</sequence>
<feature type="region of interest" description="Disordered" evidence="1">
    <location>
        <begin position="260"/>
        <end position="294"/>
    </location>
</feature>
<dbReference type="OrthoDB" id="283139at2"/>
<dbReference type="RefSeq" id="WP_145275192.1">
    <property type="nucleotide sequence ID" value="NZ_CP036272.1"/>
</dbReference>
<evidence type="ECO:0000313" key="3">
    <source>
        <dbReference type="Proteomes" id="UP000315003"/>
    </source>
</evidence>